<dbReference type="PANTHER" id="PTHR11851">
    <property type="entry name" value="METALLOPROTEASE"/>
    <property type="match status" value="1"/>
</dbReference>
<reference evidence="3 6" key="2">
    <citation type="submission" date="2016-10" db="EMBL/GenBank/DDBJ databases">
        <title>Hydorgenophaga sp. LPB0072 isolated from gastropod.</title>
        <authorList>
            <person name="Kim E."/>
            <person name="Yi H."/>
        </authorList>
    </citation>
    <scope>NUCLEOTIDE SEQUENCE [LARGE SCALE GENOMIC DNA]</scope>
    <source>
        <strain evidence="3 6">LPB0072</strain>
    </source>
</reference>
<evidence type="ECO:0000313" key="4">
    <source>
        <dbReference type="EMBL" id="OAD43034.1"/>
    </source>
</evidence>
<dbReference type="Pfam" id="PF05193">
    <property type="entry name" value="Peptidase_M16_C"/>
    <property type="match status" value="1"/>
</dbReference>
<dbReference type="Gene3D" id="3.30.830.10">
    <property type="entry name" value="Metalloenzyme, LuxS/M16 peptidase-like"/>
    <property type="match status" value="2"/>
</dbReference>
<sequence>MNVVKRYCMAAALLWAVSAPAWAGIPIQHWVHASGAKVYLIESPVIPMLDVEIQVDGGSRRDPVRQAGLASATAGLMSGGVAAYEGQSALGENQLSEAWVDLGAQFGAGASADRFTVSLRTLTQPDLLQGAVALAARQMAAPAWPEQVWQRDRERMLAALKEAETRPGTLAGRTFSQAVYGEHPYGYETTAESLKAFGAADMQVFYRRHASACRAQVSLVGAVDRERADRIVGELMAAWAPNGCEALPPVGEVQPLAAAVDERLPFDAAQAQVLMGQPGMRRDDPDHFPAFVGNYILGGGGFVSRLTTEVREKRGLSYSVYSYFSPGLHAGAFQMGLTTRPDQAAQAVSVAKDVLREFVANGPTDAELFAAKEYLVNSFALRIDSNRKLLANVSNMAWHGLPLDYLDRWTERVQAVTVADIQRTFKRVLQPDRMVTVVVGAKP</sequence>
<evidence type="ECO:0000313" key="5">
    <source>
        <dbReference type="Proteomes" id="UP000185657"/>
    </source>
</evidence>
<dbReference type="SUPFAM" id="SSF63411">
    <property type="entry name" value="LuxS/MPP-like metallohydrolase"/>
    <property type="match status" value="2"/>
</dbReference>
<evidence type="ECO:0000259" key="2">
    <source>
        <dbReference type="Pfam" id="PF05193"/>
    </source>
</evidence>
<evidence type="ECO:0000313" key="6">
    <source>
        <dbReference type="Proteomes" id="UP000185680"/>
    </source>
</evidence>
<feature type="chain" id="PRO_5044549642" evidence="1">
    <location>
        <begin position="24"/>
        <end position="443"/>
    </location>
</feature>
<dbReference type="KEGG" id="hyl:LPB072_18665"/>
<keyword evidence="5" id="KW-1185">Reference proteome</keyword>
<dbReference type="InterPro" id="IPR050361">
    <property type="entry name" value="MPP/UQCRC_Complex"/>
</dbReference>
<organism evidence="3 6">
    <name type="scientific">Hydrogenophaga crassostreae</name>
    <dbReference type="NCBI Taxonomy" id="1763535"/>
    <lineage>
        <taxon>Bacteria</taxon>
        <taxon>Pseudomonadati</taxon>
        <taxon>Pseudomonadota</taxon>
        <taxon>Betaproteobacteria</taxon>
        <taxon>Burkholderiales</taxon>
        <taxon>Comamonadaceae</taxon>
        <taxon>Hydrogenophaga</taxon>
    </lineage>
</organism>
<dbReference type="Proteomes" id="UP000185657">
    <property type="component" value="Unassembled WGS sequence"/>
</dbReference>
<dbReference type="InterPro" id="IPR007863">
    <property type="entry name" value="Peptidase_M16_C"/>
</dbReference>
<gene>
    <name evidence="3" type="ORF">LPB072_18665</name>
    <name evidence="4" type="ORF">LPB72_05885</name>
</gene>
<dbReference type="PANTHER" id="PTHR11851:SF224">
    <property type="entry name" value="PROCESSING PROTEASE"/>
    <property type="match status" value="1"/>
</dbReference>
<reference evidence="4 5" key="1">
    <citation type="submission" date="2016-02" db="EMBL/GenBank/DDBJ databases">
        <title>Draft genome sequence of Hydrogenophaga sp. LPB0072.</title>
        <authorList>
            <person name="Shin S.-K."/>
            <person name="Yi H."/>
        </authorList>
    </citation>
    <scope>NUCLEOTIDE SEQUENCE [LARGE SCALE GENOMIC DNA]</scope>
    <source>
        <strain evidence="4 5">LPB0072</strain>
    </source>
</reference>
<dbReference type="GO" id="GO:0006508">
    <property type="term" value="P:proteolysis"/>
    <property type="evidence" value="ECO:0007669"/>
    <property type="project" value="UniProtKB-KW"/>
</dbReference>
<dbReference type="OrthoDB" id="9811314at2"/>
<dbReference type="GO" id="GO:0008233">
    <property type="term" value="F:peptidase activity"/>
    <property type="evidence" value="ECO:0007669"/>
    <property type="project" value="UniProtKB-KW"/>
</dbReference>
<evidence type="ECO:0000313" key="3">
    <source>
        <dbReference type="EMBL" id="AOW14556.1"/>
    </source>
</evidence>
<dbReference type="GO" id="GO:0046872">
    <property type="term" value="F:metal ion binding"/>
    <property type="evidence" value="ECO:0007669"/>
    <property type="project" value="InterPro"/>
</dbReference>
<feature type="domain" description="Peptidase M16 C-terminal" evidence="2">
    <location>
        <begin position="199"/>
        <end position="373"/>
    </location>
</feature>
<dbReference type="STRING" id="1763535.LPB072_18665"/>
<accession>A0A167IJC7</accession>
<feature type="signal peptide" evidence="1">
    <location>
        <begin position="1"/>
        <end position="23"/>
    </location>
</feature>
<dbReference type="AlphaFoldDB" id="A0A167IJC7"/>
<dbReference type="Proteomes" id="UP000185680">
    <property type="component" value="Chromosome"/>
</dbReference>
<dbReference type="InterPro" id="IPR011249">
    <property type="entry name" value="Metalloenz_LuxS/M16"/>
</dbReference>
<keyword evidence="1" id="KW-0732">Signal</keyword>
<name>A0A167IJC7_9BURK</name>
<dbReference type="EMBL" id="CP017476">
    <property type="protein sequence ID" value="AOW14556.1"/>
    <property type="molecule type" value="Genomic_DNA"/>
</dbReference>
<dbReference type="EMBL" id="LVWD01000005">
    <property type="protein sequence ID" value="OAD43034.1"/>
    <property type="molecule type" value="Genomic_DNA"/>
</dbReference>
<protein>
    <submittedName>
        <fullName evidence="3">Peptidase M16</fullName>
    </submittedName>
    <submittedName>
        <fullName evidence="4">Zinc protease</fullName>
    </submittedName>
</protein>
<evidence type="ECO:0000256" key="1">
    <source>
        <dbReference type="SAM" id="SignalP"/>
    </source>
</evidence>
<proteinExistence type="predicted"/>
<keyword evidence="4" id="KW-0378">Hydrolase</keyword>
<keyword evidence="4" id="KW-0645">Protease</keyword>
<dbReference type="RefSeq" id="WP_066087272.1">
    <property type="nucleotide sequence ID" value="NZ_CP017476.1"/>
</dbReference>